<feature type="transmembrane region" description="Helical" evidence="2">
    <location>
        <begin position="12"/>
        <end position="42"/>
    </location>
</feature>
<evidence type="ECO:0000256" key="2">
    <source>
        <dbReference type="SAM" id="Phobius"/>
    </source>
</evidence>
<dbReference type="GO" id="GO:0034220">
    <property type="term" value="P:monoatomic ion transmembrane transport"/>
    <property type="evidence" value="ECO:0007669"/>
    <property type="project" value="UniProtKB-KW"/>
</dbReference>
<name>A0A451EQB1_9GAMM</name>
<dbReference type="KEGG" id="emo:DM558_15130"/>
<dbReference type="InterPro" id="IPR036291">
    <property type="entry name" value="NAD(P)-bd_dom_sf"/>
</dbReference>
<dbReference type="Gene3D" id="3.40.50.720">
    <property type="entry name" value="NAD(P)-binding Rossmann-like Domain"/>
    <property type="match status" value="1"/>
</dbReference>
<evidence type="ECO:0000259" key="3">
    <source>
        <dbReference type="PROSITE" id="PS51201"/>
    </source>
</evidence>
<feature type="transmembrane region" description="Helical" evidence="2">
    <location>
        <begin position="87"/>
        <end position="104"/>
    </location>
</feature>
<sequence>MANNILKHPRINLLINIVLSLLIAINGFYLIFPVLINALFLLPDKFETFNSWENTLSVFDLFEIPQFALGCALIFAAIGLTMRTRAAWFFSLIILFFTCTYASLTTIQSHWLMPYSFTLILVLILRFKFYNKHSIIAGSYFALTGMILLLFYAVFGVLYMGSQFKPALTDMPSAFYFSLVTMSTVGYGDIVPYTQDARFFTLTVIILGITFFTASLSGVISFVTDGGFKQIIHSRRIQNMRNNHYIIAGASPLAISLYQGLKDRKMVVTVIVNKESAHTFPADTDIVIGDPSNTECLLKAGANKAKYILALRNDDSDNVFIILAAKEVIGEQTKIISLVNSSSNLQKIKRVQPDMLFSLQLLGSELLIRTLNNDPIDNKLVTDLFFGHIDT</sequence>
<reference evidence="5" key="1">
    <citation type="submission" date="2018-06" db="EMBL/GenBank/DDBJ databases">
        <title>Complete genome of Pseudomonas insecticola strain QZS01.</title>
        <authorList>
            <person name="Wang J."/>
            <person name="Su Q."/>
        </authorList>
    </citation>
    <scope>NUCLEOTIDE SEQUENCE [LARGE SCALE GENOMIC DNA]</scope>
    <source>
        <strain evidence="5">QZS01</strain>
    </source>
</reference>
<dbReference type="EMBL" id="CP029822">
    <property type="protein sequence ID" value="AZS52022.1"/>
    <property type="molecule type" value="Genomic_DNA"/>
</dbReference>
<feature type="domain" description="RCK N-terminal" evidence="3">
    <location>
        <begin position="242"/>
        <end position="359"/>
    </location>
</feature>
<feature type="transmembrane region" description="Helical" evidence="2">
    <location>
        <begin position="173"/>
        <end position="192"/>
    </location>
</feature>
<feature type="transmembrane region" description="Helical" evidence="2">
    <location>
        <begin position="110"/>
        <end position="127"/>
    </location>
</feature>
<protein>
    <submittedName>
        <fullName evidence="4">Voltage-gated potassium channel protein</fullName>
    </submittedName>
</protein>
<evidence type="ECO:0000313" key="5">
    <source>
        <dbReference type="Proteomes" id="UP000273143"/>
    </source>
</evidence>
<keyword evidence="2" id="KW-1133">Transmembrane helix</keyword>
<feature type="transmembrane region" description="Helical" evidence="2">
    <location>
        <begin position="62"/>
        <end position="80"/>
    </location>
</feature>
<keyword evidence="4" id="KW-0813">Transport</keyword>
<organism evidence="4 5">
    <name type="scientific">Entomomonas moraniae</name>
    <dbReference type="NCBI Taxonomy" id="2213226"/>
    <lineage>
        <taxon>Bacteria</taxon>
        <taxon>Pseudomonadati</taxon>
        <taxon>Pseudomonadota</taxon>
        <taxon>Gammaproteobacteria</taxon>
        <taxon>Pseudomonadales</taxon>
        <taxon>Pseudomonadaceae</taxon>
        <taxon>Entomomonas</taxon>
    </lineage>
</organism>
<gene>
    <name evidence="4" type="ORF">DM558_15130</name>
</gene>
<keyword evidence="2" id="KW-0812">Transmembrane</keyword>
<keyword evidence="5" id="KW-1185">Reference proteome</keyword>
<comment type="subcellular location">
    <subcellularLocation>
        <location evidence="1">Cell membrane</location>
        <topology evidence="1">Multi-pass membrane protein</topology>
    </subcellularLocation>
</comment>
<dbReference type="PANTHER" id="PTHR43833:SF11">
    <property type="entry name" value="VOLTAGE-GATED POTASSIUM CHANNEL KCH"/>
    <property type="match status" value="1"/>
</dbReference>
<dbReference type="NCBIfam" id="NF007828">
    <property type="entry name" value="PRK10537.1"/>
    <property type="match status" value="1"/>
</dbReference>
<keyword evidence="2" id="KW-0472">Membrane</keyword>
<dbReference type="InterPro" id="IPR013099">
    <property type="entry name" value="K_chnl_dom"/>
</dbReference>
<evidence type="ECO:0000256" key="1">
    <source>
        <dbReference type="ARBA" id="ARBA00004651"/>
    </source>
</evidence>
<dbReference type="SUPFAM" id="SSF51735">
    <property type="entry name" value="NAD(P)-binding Rossmann-fold domains"/>
    <property type="match status" value="1"/>
</dbReference>
<feature type="transmembrane region" description="Helical" evidence="2">
    <location>
        <begin position="139"/>
        <end position="161"/>
    </location>
</feature>
<dbReference type="Gene3D" id="1.10.287.70">
    <property type="match status" value="1"/>
</dbReference>
<dbReference type="AlphaFoldDB" id="A0A451EQB1"/>
<proteinExistence type="predicted"/>
<dbReference type="RefSeq" id="WP_127164680.1">
    <property type="nucleotide sequence ID" value="NZ_CP029822.1"/>
</dbReference>
<dbReference type="InterPro" id="IPR003148">
    <property type="entry name" value="RCK_N"/>
</dbReference>
<dbReference type="Proteomes" id="UP000273143">
    <property type="component" value="Chromosome"/>
</dbReference>
<dbReference type="SUPFAM" id="SSF81324">
    <property type="entry name" value="Voltage-gated potassium channels"/>
    <property type="match status" value="1"/>
</dbReference>
<dbReference type="GO" id="GO:0005886">
    <property type="term" value="C:plasma membrane"/>
    <property type="evidence" value="ECO:0007669"/>
    <property type="project" value="UniProtKB-SubCell"/>
</dbReference>
<keyword evidence="4" id="KW-0406">Ion transport</keyword>
<dbReference type="PANTHER" id="PTHR43833">
    <property type="entry name" value="POTASSIUM CHANNEL PROTEIN 2-RELATED-RELATED"/>
    <property type="match status" value="1"/>
</dbReference>
<accession>A0A451EQB1</accession>
<keyword evidence="4" id="KW-0407">Ion channel</keyword>
<dbReference type="InterPro" id="IPR050721">
    <property type="entry name" value="Trk_Ktr_HKT_K-transport"/>
</dbReference>
<dbReference type="Pfam" id="PF02254">
    <property type="entry name" value="TrkA_N"/>
    <property type="match status" value="1"/>
</dbReference>
<dbReference type="GO" id="GO:0006813">
    <property type="term" value="P:potassium ion transport"/>
    <property type="evidence" value="ECO:0007669"/>
    <property type="project" value="InterPro"/>
</dbReference>
<evidence type="ECO:0000313" key="4">
    <source>
        <dbReference type="EMBL" id="AZS52022.1"/>
    </source>
</evidence>
<dbReference type="Pfam" id="PF07885">
    <property type="entry name" value="Ion_trans_2"/>
    <property type="match status" value="1"/>
</dbReference>
<dbReference type="PROSITE" id="PS51201">
    <property type="entry name" value="RCK_N"/>
    <property type="match status" value="1"/>
</dbReference>
<feature type="transmembrane region" description="Helical" evidence="2">
    <location>
        <begin position="199"/>
        <end position="223"/>
    </location>
</feature>